<dbReference type="EC" id="1.1.1.346" evidence="9"/>
<dbReference type="InterPro" id="IPR023210">
    <property type="entry name" value="NADP_OxRdtase_dom"/>
</dbReference>
<feature type="site" description="Lowers pKa of active site Tyr" evidence="7">
    <location>
        <position position="67"/>
    </location>
</feature>
<comment type="similarity">
    <text evidence="1">Belongs to the aldo/keto reductase family.</text>
</comment>
<evidence type="ECO:0000256" key="2">
    <source>
        <dbReference type="ARBA" id="ARBA00022857"/>
    </source>
</evidence>
<dbReference type="Pfam" id="PF00248">
    <property type="entry name" value="Aldo_ket_red"/>
    <property type="match status" value="1"/>
</dbReference>
<comment type="catalytic activity">
    <reaction evidence="4">
        <text>hydroxyacetone + NADP(+) = methylglyoxal + NADPH + H(+)</text>
        <dbReference type="Rhea" id="RHEA:27986"/>
        <dbReference type="ChEBI" id="CHEBI:15378"/>
        <dbReference type="ChEBI" id="CHEBI:17158"/>
        <dbReference type="ChEBI" id="CHEBI:27957"/>
        <dbReference type="ChEBI" id="CHEBI:57783"/>
        <dbReference type="ChEBI" id="CHEBI:58349"/>
    </reaction>
</comment>
<dbReference type="AlphaFoldDB" id="A0AAE4GD22"/>
<evidence type="ECO:0000259" key="8">
    <source>
        <dbReference type="Pfam" id="PF00248"/>
    </source>
</evidence>
<dbReference type="InterPro" id="IPR018170">
    <property type="entry name" value="Aldo/ket_reductase_CS"/>
</dbReference>
<reference evidence="9" key="1">
    <citation type="submission" date="2023-02" db="EMBL/GenBank/DDBJ databases">
        <title>Description of Herbaspirillum huttiense subsp. nephrolepsisexaltata and Herbaspirillum huttiense subsp. lycopersicon.</title>
        <authorList>
            <person name="Poudel M."/>
            <person name="Sharma A."/>
            <person name="Goss E."/>
            <person name="Tapia J.H."/>
            <person name="Harmon C.M."/>
            <person name="Jones J.B."/>
        </authorList>
    </citation>
    <scope>NUCLEOTIDE SEQUENCE</scope>
    <source>
        <strain evidence="9">NC40101</strain>
    </source>
</reference>
<dbReference type="GO" id="GO:0051596">
    <property type="term" value="P:methylglyoxal catabolic process"/>
    <property type="evidence" value="ECO:0007669"/>
    <property type="project" value="TreeGrafter"/>
</dbReference>
<dbReference type="PIRSF" id="PIRSF000097">
    <property type="entry name" value="AKR"/>
    <property type="match status" value="1"/>
</dbReference>
<keyword evidence="2" id="KW-0521">NADP</keyword>
<dbReference type="PANTHER" id="PTHR43827:SF3">
    <property type="entry name" value="NADP-DEPENDENT OXIDOREDUCTASE DOMAIN-CONTAINING PROTEIN"/>
    <property type="match status" value="1"/>
</dbReference>
<evidence type="ECO:0000256" key="3">
    <source>
        <dbReference type="ARBA" id="ARBA00023002"/>
    </source>
</evidence>
<dbReference type="PROSITE" id="PS00798">
    <property type="entry name" value="ALDOKETO_REDUCTASE_1"/>
    <property type="match status" value="1"/>
</dbReference>
<dbReference type="SUPFAM" id="SSF51430">
    <property type="entry name" value="NAD(P)-linked oxidoreductase"/>
    <property type="match status" value="1"/>
</dbReference>
<dbReference type="PROSITE" id="PS00062">
    <property type="entry name" value="ALDOKETO_REDUCTASE_2"/>
    <property type="match status" value="1"/>
</dbReference>
<evidence type="ECO:0000256" key="7">
    <source>
        <dbReference type="PIRSR" id="PIRSR000097-3"/>
    </source>
</evidence>
<feature type="binding site" evidence="6">
    <location>
        <position position="100"/>
    </location>
    <ligand>
        <name>substrate</name>
    </ligand>
</feature>
<dbReference type="Gene3D" id="3.20.20.100">
    <property type="entry name" value="NADP-dependent oxidoreductase domain"/>
    <property type="match status" value="1"/>
</dbReference>
<gene>
    <name evidence="9" type="primary">dkgB</name>
    <name evidence="9" type="ORF">RJN63_24860</name>
</gene>
<dbReference type="PANTHER" id="PTHR43827">
    <property type="entry name" value="2,5-DIKETO-D-GLUCONIC ACID REDUCTASE"/>
    <property type="match status" value="1"/>
</dbReference>
<dbReference type="CDD" id="cd19139">
    <property type="entry name" value="AKR_AKR3F2"/>
    <property type="match status" value="1"/>
</dbReference>
<dbReference type="EMBL" id="JAVRAA010000018">
    <property type="protein sequence ID" value="MDT0340082.1"/>
    <property type="molecule type" value="Genomic_DNA"/>
</dbReference>
<dbReference type="PRINTS" id="PR00069">
    <property type="entry name" value="ALDKETRDTASE"/>
</dbReference>
<feature type="domain" description="NADP-dependent oxidoreductase" evidence="8">
    <location>
        <begin position="9"/>
        <end position="253"/>
    </location>
</feature>
<evidence type="ECO:0000256" key="5">
    <source>
        <dbReference type="PIRSR" id="PIRSR000097-1"/>
    </source>
</evidence>
<keyword evidence="3 9" id="KW-0560">Oxidoreductase</keyword>
<organism evidence="9">
    <name type="scientific">Herbaspirillum huttiense subsp. nephrolepidis</name>
    <dbReference type="NCBI Taxonomy" id="3075126"/>
    <lineage>
        <taxon>Bacteria</taxon>
        <taxon>Pseudomonadati</taxon>
        <taxon>Pseudomonadota</taxon>
        <taxon>Betaproteobacteria</taxon>
        <taxon>Burkholderiales</taxon>
        <taxon>Oxalobacteraceae</taxon>
        <taxon>Herbaspirillum</taxon>
    </lineage>
</organism>
<accession>A0AAE4GD22</accession>
<protein>
    <submittedName>
        <fullName evidence="9">2,5-didehydrogluconate reductase DkgB</fullName>
        <ecNumber evidence="9">1.1.1.346</ecNumber>
    </submittedName>
</protein>
<dbReference type="FunFam" id="3.20.20.100:FF:000002">
    <property type="entry name" value="2,5-diketo-D-gluconic acid reductase A"/>
    <property type="match status" value="1"/>
</dbReference>
<comment type="caution">
    <text evidence="9">The sequence shown here is derived from an EMBL/GenBank/DDBJ whole genome shotgun (WGS) entry which is preliminary data.</text>
</comment>
<dbReference type="InterPro" id="IPR020471">
    <property type="entry name" value="AKR"/>
</dbReference>
<dbReference type="RefSeq" id="WP_310838802.1">
    <property type="nucleotide sequence ID" value="NZ_JAVLSM010000020.1"/>
</dbReference>
<proteinExistence type="inferred from homology"/>
<sequence length="269" mass="29495">MHTSTLPALGLGTFRLKDQQVIDSVRNGLDLGYRHIDTAQIYGNEAEVGQAMADSGVARDDLFVTTKIWTENLSRDKLLPSLKESLHKLRLDQVDLTLIHWPSPQDELPVADYLQALAEAKAQGLTRLIGISNFTIAHMEQAIAAVGAEAIATNQVEIHPFLQNRKVIDFARAKGIHLTAYMPLAYGKVMEDATLLEIAARHRVSAAQVALAWSLQQGFAVIPSSTRRENLAANLQAQQLTLSAAEMQAIATLDRGERLANPGFAPQWD</sequence>
<evidence type="ECO:0000256" key="6">
    <source>
        <dbReference type="PIRSR" id="PIRSR000097-2"/>
    </source>
</evidence>
<feature type="active site" description="Proton donor" evidence="5">
    <location>
        <position position="42"/>
    </location>
</feature>
<evidence type="ECO:0000313" key="9">
    <source>
        <dbReference type="EMBL" id="MDT0340082.1"/>
    </source>
</evidence>
<dbReference type="InterPro" id="IPR036812">
    <property type="entry name" value="NAD(P)_OxRdtase_dom_sf"/>
</dbReference>
<dbReference type="NCBIfam" id="NF008377">
    <property type="entry name" value="PRK11172.1"/>
    <property type="match status" value="1"/>
</dbReference>
<dbReference type="GO" id="GO:1990002">
    <property type="term" value="F:methylglyoxal reductase (NADPH) (acetol producing) activity"/>
    <property type="evidence" value="ECO:0007669"/>
    <property type="project" value="TreeGrafter"/>
</dbReference>
<evidence type="ECO:0000256" key="4">
    <source>
        <dbReference type="ARBA" id="ARBA00049445"/>
    </source>
</evidence>
<name>A0AAE4GD22_9BURK</name>
<evidence type="ECO:0000256" key="1">
    <source>
        <dbReference type="ARBA" id="ARBA00007905"/>
    </source>
</evidence>